<dbReference type="Proteomes" id="UP000434957">
    <property type="component" value="Unassembled WGS sequence"/>
</dbReference>
<dbReference type="EMBL" id="QXFU01004000">
    <property type="protein sequence ID" value="KAE8971334.1"/>
    <property type="molecule type" value="Genomic_DNA"/>
</dbReference>
<reference evidence="5 7" key="1">
    <citation type="submission" date="2018-09" db="EMBL/GenBank/DDBJ databases">
        <title>Genomic investigation of the strawberry pathogen Phytophthora fragariae indicates pathogenicity is determined by transcriptional variation in three key races.</title>
        <authorList>
            <person name="Adams T.M."/>
            <person name="Armitage A.D."/>
            <person name="Sobczyk M.K."/>
            <person name="Bates H.J."/>
            <person name="Dunwell J.M."/>
            <person name="Nellist C.F."/>
            <person name="Harrison R.J."/>
        </authorList>
    </citation>
    <scope>NUCLEOTIDE SEQUENCE [LARGE SCALE GENOMIC DNA]</scope>
    <source>
        <strain evidence="3 5">SCRP249</strain>
        <strain evidence="2 7">SCRP324</strain>
        <strain evidence="4 6">SCRP333</strain>
    </source>
</reference>
<dbReference type="Proteomes" id="UP000429607">
    <property type="component" value="Unassembled WGS sequence"/>
</dbReference>
<evidence type="ECO:0000313" key="2">
    <source>
        <dbReference type="EMBL" id="KAE8971334.1"/>
    </source>
</evidence>
<sequence>MRTLPGSILFFGTFAIFFNNCETTSSHIMVVKLTYVYLHVSYRETNQISDIIGHRTF</sequence>
<evidence type="ECO:0000313" key="3">
    <source>
        <dbReference type="EMBL" id="KAE8985541.1"/>
    </source>
</evidence>
<dbReference type="EMBL" id="QXFV01002605">
    <property type="protein sequence ID" value="KAE8985541.1"/>
    <property type="molecule type" value="Genomic_DNA"/>
</dbReference>
<feature type="signal peptide" evidence="1">
    <location>
        <begin position="1"/>
        <end position="23"/>
    </location>
</feature>
<comment type="caution">
    <text evidence="3">The sequence shown here is derived from an EMBL/GenBank/DDBJ whole genome shotgun (WGS) entry which is preliminary data.</text>
</comment>
<accession>A0A6A3IU51</accession>
<keyword evidence="6" id="KW-1185">Reference proteome</keyword>
<organism evidence="3 5">
    <name type="scientific">Phytophthora rubi</name>
    <dbReference type="NCBI Taxonomy" id="129364"/>
    <lineage>
        <taxon>Eukaryota</taxon>
        <taxon>Sar</taxon>
        <taxon>Stramenopiles</taxon>
        <taxon>Oomycota</taxon>
        <taxon>Peronosporomycetes</taxon>
        <taxon>Peronosporales</taxon>
        <taxon>Peronosporaceae</taxon>
        <taxon>Phytophthora</taxon>
    </lineage>
</organism>
<evidence type="ECO:0000256" key="1">
    <source>
        <dbReference type="SAM" id="SignalP"/>
    </source>
</evidence>
<name>A0A6A3IU51_9STRA</name>
<evidence type="ECO:0000313" key="4">
    <source>
        <dbReference type="EMBL" id="KAE9284232.1"/>
    </source>
</evidence>
<dbReference type="AlphaFoldDB" id="A0A6A3IU51"/>
<evidence type="ECO:0000313" key="6">
    <source>
        <dbReference type="Proteomes" id="UP000434957"/>
    </source>
</evidence>
<protein>
    <recommendedName>
        <fullName evidence="8">RxLR effector protein</fullName>
    </recommendedName>
</protein>
<dbReference type="Proteomes" id="UP000435112">
    <property type="component" value="Unassembled WGS sequence"/>
</dbReference>
<feature type="chain" id="PRO_5036164443" description="RxLR effector protein" evidence="1">
    <location>
        <begin position="24"/>
        <end position="57"/>
    </location>
</feature>
<keyword evidence="1" id="KW-0732">Signal</keyword>
<evidence type="ECO:0000313" key="7">
    <source>
        <dbReference type="Proteomes" id="UP000435112"/>
    </source>
</evidence>
<gene>
    <name evidence="3" type="ORF">PR001_g22860</name>
    <name evidence="2" type="ORF">PR002_g26863</name>
    <name evidence="4" type="ORF">PR003_g26904</name>
</gene>
<evidence type="ECO:0000313" key="5">
    <source>
        <dbReference type="Proteomes" id="UP000429607"/>
    </source>
</evidence>
<proteinExistence type="predicted"/>
<dbReference type="EMBL" id="QXFT01003604">
    <property type="protein sequence ID" value="KAE9284232.1"/>
    <property type="molecule type" value="Genomic_DNA"/>
</dbReference>
<evidence type="ECO:0008006" key="8">
    <source>
        <dbReference type="Google" id="ProtNLM"/>
    </source>
</evidence>